<evidence type="ECO:0000313" key="3">
    <source>
        <dbReference type="Proteomes" id="UP000596742"/>
    </source>
</evidence>
<keyword evidence="3" id="KW-1185">Reference proteome</keyword>
<dbReference type="OrthoDB" id="6144204at2759"/>
<evidence type="ECO:0000256" key="1">
    <source>
        <dbReference type="SAM" id="Phobius"/>
    </source>
</evidence>
<keyword evidence="1" id="KW-0812">Transmembrane</keyword>
<accession>A0A8B6FNN6</accession>
<name>A0A8B6FNN6_MYTGA</name>
<protein>
    <submittedName>
        <fullName evidence="2">Uncharacterized protein</fullName>
    </submittedName>
</protein>
<feature type="non-terminal residue" evidence="2">
    <location>
        <position position="192"/>
    </location>
</feature>
<evidence type="ECO:0000313" key="2">
    <source>
        <dbReference type="EMBL" id="VDI52414.1"/>
    </source>
</evidence>
<gene>
    <name evidence="2" type="ORF">MGAL_10B087091</name>
</gene>
<dbReference type="AlphaFoldDB" id="A0A8B6FNN6"/>
<reference evidence="2" key="1">
    <citation type="submission" date="2018-11" db="EMBL/GenBank/DDBJ databases">
        <authorList>
            <person name="Alioto T."/>
            <person name="Alioto T."/>
        </authorList>
    </citation>
    <scope>NUCLEOTIDE SEQUENCE</scope>
</reference>
<dbReference type="EMBL" id="UYJE01007168">
    <property type="protein sequence ID" value="VDI52414.1"/>
    <property type="molecule type" value="Genomic_DNA"/>
</dbReference>
<comment type="caution">
    <text evidence="2">The sequence shown here is derived from an EMBL/GenBank/DDBJ whole genome shotgun (WGS) entry which is preliminary data.</text>
</comment>
<feature type="transmembrane region" description="Helical" evidence="1">
    <location>
        <begin position="21"/>
        <end position="39"/>
    </location>
</feature>
<sequence length="192" mass="20892">VKDVRDINSERHTSYKMLKGIILIVIIQVVNAKHFAFFGQPSYNAFNRNKFMADFMSTFNQLMSLQQPKIPQPKSYPGFPPLFPFPGIKGKKTAFKTIDFSDMAPGSKKTFKVDNGQGIAFRSKSGNAGGMSFSSGTGNGRGFAFGGTLDGRNNGEFVVSQSGPGTKGGKVTYSKGVPKFAKGLFSMFPFLK</sequence>
<dbReference type="Proteomes" id="UP000596742">
    <property type="component" value="Unassembled WGS sequence"/>
</dbReference>
<keyword evidence="1" id="KW-1133">Transmembrane helix</keyword>
<proteinExistence type="predicted"/>
<organism evidence="2 3">
    <name type="scientific">Mytilus galloprovincialis</name>
    <name type="common">Mediterranean mussel</name>
    <dbReference type="NCBI Taxonomy" id="29158"/>
    <lineage>
        <taxon>Eukaryota</taxon>
        <taxon>Metazoa</taxon>
        <taxon>Spiralia</taxon>
        <taxon>Lophotrochozoa</taxon>
        <taxon>Mollusca</taxon>
        <taxon>Bivalvia</taxon>
        <taxon>Autobranchia</taxon>
        <taxon>Pteriomorphia</taxon>
        <taxon>Mytilida</taxon>
        <taxon>Mytiloidea</taxon>
        <taxon>Mytilidae</taxon>
        <taxon>Mytilinae</taxon>
        <taxon>Mytilus</taxon>
    </lineage>
</organism>
<keyword evidence="1" id="KW-0472">Membrane</keyword>